<organism evidence="2 3">
    <name type="scientific">Peptacetobacter hominis</name>
    <dbReference type="NCBI Taxonomy" id="2743610"/>
    <lineage>
        <taxon>Bacteria</taxon>
        <taxon>Bacillati</taxon>
        <taxon>Bacillota</taxon>
        <taxon>Clostridia</taxon>
        <taxon>Peptostreptococcales</taxon>
        <taxon>Peptostreptococcaceae</taxon>
        <taxon>Peptacetobacter</taxon>
    </lineage>
</organism>
<keyword evidence="1" id="KW-1133">Transmembrane helix</keyword>
<dbReference type="Proteomes" id="UP000317863">
    <property type="component" value="Unassembled WGS sequence"/>
</dbReference>
<keyword evidence="1" id="KW-0472">Membrane</keyword>
<dbReference type="AlphaFoldDB" id="A0A544QXT5"/>
<evidence type="ECO:0000256" key="1">
    <source>
        <dbReference type="SAM" id="Phobius"/>
    </source>
</evidence>
<sequence length="343" mass="39602">MEGKILTNIIIINIVVLIVAILFMLVVFYITVNIKKRNRRMENEEYEKLKPDVMDYINGKSDRIKNLMASRLSKNTVLNIILDYSENGKIDCGEIIESLGLDSVLKENLKKNDNKILAIKNIGISNIDGAYDILKEYWNSDDFDERYFSMYYTIALLKKKKYTMEIIDTILGAGFSDDRKIEMIKILEIENDVIIDIINRKQSDTSKSVMLYSIDGNKLSERQIEKIKEITRYNTELEIGIVDSFLMSKSKNAFNHIESLVIEKRDPILQAHIANRLAVYKSKKGFNLLKILLHSEDWDVKYNAAVAILSYGEEGRDYLKDEFEHDNISSAGEMANLRLNINI</sequence>
<reference evidence="2 3" key="1">
    <citation type="submission" date="2019-02" db="EMBL/GenBank/DDBJ databases">
        <title>Peptostreptococcaceae bacterium ZHW00191 nov., a new bacterium isolated from the human gut.</title>
        <authorList>
            <person name="Zhou H.-W."/>
            <person name="Chen X.-J."/>
        </authorList>
    </citation>
    <scope>NUCLEOTIDE SEQUENCE [LARGE SCALE GENOMIC DNA]</scope>
    <source>
        <strain evidence="2 3">ZHW00191</strain>
    </source>
</reference>
<dbReference type="OrthoDB" id="2112914at2"/>
<keyword evidence="1" id="KW-0812">Transmembrane</keyword>
<evidence type="ECO:0000313" key="3">
    <source>
        <dbReference type="Proteomes" id="UP000317863"/>
    </source>
</evidence>
<protein>
    <submittedName>
        <fullName evidence="2">HEAT repeat domain-containing protein</fullName>
    </submittedName>
</protein>
<dbReference type="InterPro" id="IPR016024">
    <property type="entry name" value="ARM-type_fold"/>
</dbReference>
<gene>
    <name evidence="2" type="ORF">EXD82_02025</name>
</gene>
<name>A0A544QXT5_9FIRM</name>
<evidence type="ECO:0000313" key="2">
    <source>
        <dbReference type="EMBL" id="TQQ85546.1"/>
    </source>
</evidence>
<dbReference type="RefSeq" id="WP_142535250.1">
    <property type="nucleotide sequence ID" value="NZ_SGJB01000002.1"/>
</dbReference>
<dbReference type="SUPFAM" id="SSF48371">
    <property type="entry name" value="ARM repeat"/>
    <property type="match status" value="1"/>
</dbReference>
<feature type="transmembrane region" description="Helical" evidence="1">
    <location>
        <begin position="6"/>
        <end position="32"/>
    </location>
</feature>
<dbReference type="EMBL" id="SGJB01000002">
    <property type="protein sequence ID" value="TQQ85546.1"/>
    <property type="molecule type" value="Genomic_DNA"/>
</dbReference>
<proteinExistence type="predicted"/>
<accession>A0A544QXT5</accession>
<keyword evidence="3" id="KW-1185">Reference proteome</keyword>
<comment type="caution">
    <text evidence="2">The sequence shown here is derived from an EMBL/GenBank/DDBJ whole genome shotgun (WGS) entry which is preliminary data.</text>
</comment>